<dbReference type="InterPro" id="IPR045851">
    <property type="entry name" value="AMP-bd_C_sf"/>
</dbReference>
<dbReference type="InterPro" id="IPR025110">
    <property type="entry name" value="AMP-bd_C"/>
</dbReference>
<dbReference type="PANTHER" id="PTHR43767:SF1">
    <property type="entry name" value="NONRIBOSOMAL PEPTIDE SYNTHASE PES1 (EUROFUNG)-RELATED"/>
    <property type="match status" value="1"/>
</dbReference>
<dbReference type="EMBL" id="BMWW01000001">
    <property type="protein sequence ID" value="GGY73375.1"/>
    <property type="molecule type" value="Genomic_DNA"/>
</dbReference>
<dbReference type="Proteomes" id="UP000294359">
    <property type="component" value="Chromosome"/>
</dbReference>
<accession>A0A4P7BGK0</accession>
<feature type="domain" description="AMP-dependent synthetase/ligase" evidence="1">
    <location>
        <begin position="29"/>
        <end position="405"/>
    </location>
</feature>
<reference evidence="3" key="1">
    <citation type="journal article" date="2014" name="Int. J. Syst. Evol. Microbiol.">
        <title>Complete genome sequence of Corynebacterium casei LMG S-19264T (=DSM 44701T), isolated from a smear-ripened cheese.</title>
        <authorList>
            <consortium name="US DOE Joint Genome Institute (JGI-PGF)"/>
            <person name="Walter F."/>
            <person name="Albersmeier A."/>
            <person name="Kalinowski J."/>
            <person name="Ruckert C."/>
        </authorList>
    </citation>
    <scope>NUCLEOTIDE SEQUENCE</scope>
    <source>
        <strain evidence="3">KCTC 12344</strain>
    </source>
</reference>
<gene>
    <name evidence="4" type="ORF">E1742_11415</name>
    <name evidence="3" type="ORF">GCM10007388_01840</name>
</gene>
<dbReference type="Pfam" id="PF13193">
    <property type="entry name" value="AMP-binding_C"/>
    <property type="match status" value="1"/>
</dbReference>
<dbReference type="EMBL" id="CP038026">
    <property type="protein sequence ID" value="QBQ36705.1"/>
    <property type="molecule type" value="Genomic_DNA"/>
</dbReference>
<dbReference type="InterPro" id="IPR000873">
    <property type="entry name" value="AMP-dep_synth/lig_dom"/>
</dbReference>
<dbReference type="OrthoDB" id="9766486at2"/>
<dbReference type="PROSITE" id="PS00455">
    <property type="entry name" value="AMP_BINDING"/>
    <property type="match status" value="1"/>
</dbReference>
<reference evidence="4 5" key="2">
    <citation type="submission" date="2019-03" db="EMBL/GenBank/DDBJ databases">
        <title>Draft Genome Sequences of Six Type Strains of the Genus Massilia.</title>
        <authorList>
            <person name="Miess H."/>
            <person name="Frediansyhah A."/>
            <person name="Gross H."/>
        </authorList>
    </citation>
    <scope>NUCLEOTIDE SEQUENCE [LARGE SCALE GENOMIC DNA]</scope>
    <source>
        <strain evidence="4 5">DSM 17505</strain>
    </source>
</reference>
<proteinExistence type="predicted"/>
<dbReference type="InterPro" id="IPR050237">
    <property type="entry name" value="ATP-dep_AMP-bd_enzyme"/>
</dbReference>
<name>A0A4P7BGK0_9BURK</name>
<dbReference type="Pfam" id="PF00501">
    <property type="entry name" value="AMP-binding"/>
    <property type="match status" value="1"/>
</dbReference>
<evidence type="ECO:0000313" key="3">
    <source>
        <dbReference type="EMBL" id="GGY73375.1"/>
    </source>
</evidence>
<organism evidence="3 6">
    <name type="scientific">Pseudoduganella plicata</name>
    <dbReference type="NCBI Taxonomy" id="321984"/>
    <lineage>
        <taxon>Bacteria</taxon>
        <taxon>Pseudomonadati</taxon>
        <taxon>Pseudomonadota</taxon>
        <taxon>Betaproteobacteria</taxon>
        <taxon>Burkholderiales</taxon>
        <taxon>Oxalobacteraceae</taxon>
        <taxon>Telluria group</taxon>
        <taxon>Pseudoduganella</taxon>
    </lineage>
</organism>
<evidence type="ECO:0000313" key="5">
    <source>
        <dbReference type="Proteomes" id="UP000294359"/>
    </source>
</evidence>
<dbReference type="Proteomes" id="UP000619512">
    <property type="component" value="Unassembled WGS sequence"/>
</dbReference>
<keyword evidence="5" id="KW-1185">Reference proteome</keyword>
<dbReference type="PANTHER" id="PTHR43767">
    <property type="entry name" value="LONG-CHAIN-FATTY-ACID--COA LIGASE"/>
    <property type="match status" value="1"/>
</dbReference>
<reference evidence="3" key="3">
    <citation type="submission" date="2022-12" db="EMBL/GenBank/DDBJ databases">
        <authorList>
            <person name="Sun Q."/>
            <person name="Kim S."/>
        </authorList>
    </citation>
    <scope>NUCLEOTIDE SEQUENCE</scope>
    <source>
        <strain evidence="3">KCTC 12344</strain>
    </source>
</reference>
<evidence type="ECO:0000259" key="2">
    <source>
        <dbReference type="Pfam" id="PF13193"/>
    </source>
</evidence>
<dbReference type="InterPro" id="IPR042099">
    <property type="entry name" value="ANL_N_sf"/>
</dbReference>
<dbReference type="SUPFAM" id="SSF56801">
    <property type="entry name" value="Acetyl-CoA synthetase-like"/>
    <property type="match status" value="1"/>
</dbReference>
<protein>
    <submittedName>
        <fullName evidence="3 4">Long-chain-fatty-acid--CoA ligase</fullName>
    </submittedName>
</protein>
<dbReference type="RefSeq" id="WP_134384985.1">
    <property type="nucleotide sequence ID" value="NZ_BMWW01000001.1"/>
</dbReference>
<dbReference type="GO" id="GO:0016878">
    <property type="term" value="F:acid-thiol ligase activity"/>
    <property type="evidence" value="ECO:0007669"/>
    <property type="project" value="UniProtKB-ARBA"/>
</dbReference>
<sequence length="551" mass="60858">MNQRHFDHWPKGLPRHLTVPETNLCYNLEVSARRYPDKPCIVFYDTPISYAECWREVERIAGFLCGQCGVARGDRVLLYMQNSPQFVLAYYAILRANAVVVPVNPMNLTEELRHYAQDTGAQTVFVPQDLYAQVQPLGLRHVLVAAYSDYLRQPTDLAVPEFVAAPRRDIAGAGVVMWRDMLAAGGEPPPLVAGPDDLCVMPYTSGTTGYPKGCMHTHRSVMVTAVAGMQWFGTQQDTVGLSVLPLFHVTGMQGGMNGLVFIGGTMVLLARWDRDTAADCIRRHRVNALQLISTMVVDLLSSPRLGEYDLSSVRRMSGGGAAMPDAIAQKMHDLLGIDYVEGYGMSETIAPTHINPGERPKKQCLGIPIFDVDARVVDPVTLAELAPGEVGEIVVHGPQVMQGYWNNPDASAEAFVQIDGQRFLRTGDLGRVDDDGYFFMVDRLKRMINACGYKVWPAEVEALMYRHPAIREVCVVASRDERRGETVKAVVALKEGYAGTVSEQEIVDWAHANMATYKSPRIVEFCAALPKSATGKILWRTLQEAQATAAR</sequence>
<dbReference type="AlphaFoldDB" id="A0A4P7BGK0"/>
<evidence type="ECO:0000259" key="1">
    <source>
        <dbReference type="Pfam" id="PF00501"/>
    </source>
</evidence>
<dbReference type="Gene3D" id="3.30.300.30">
    <property type="match status" value="1"/>
</dbReference>
<evidence type="ECO:0000313" key="6">
    <source>
        <dbReference type="Proteomes" id="UP000619512"/>
    </source>
</evidence>
<feature type="domain" description="AMP-binding enzyme C-terminal" evidence="2">
    <location>
        <begin position="459"/>
        <end position="536"/>
    </location>
</feature>
<evidence type="ECO:0000313" key="4">
    <source>
        <dbReference type="EMBL" id="QBQ36705.1"/>
    </source>
</evidence>
<dbReference type="Gene3D" id="3.40.50.12780">
    <property type="entry name" value="N-terminal domain of ligase-like"/>
    <property type="match status" value="1"/>
</dbReference>
<dbReference type="InterPro" id="IPR020845">
    <property type="entry name" value="AMP-binding_CS"/>
</dbReference>
<keyword evidence="3" id="KW-0436">Ligase</keyword>
<dbReference type="NCBIfam" id="NF006181">
    <property type="entry name" value="PRK08314.1"/>
    <property type="match status" value="1"/>
</dbReference>